<dbReference type="InterPro" id="IPR011009">
    <property type="entry name" value="Kinase-like_dom_sf"/>
</dbReference>
<evidence type="ECO:0000313" key="3">
    <source>
        <dbReference type="Proteomes" id="UP001175226"/>
    </source>
</evidence>
<organism evidence="1 3">
    <name type="scientific">Armillaria borealis</name>
    <dbReference type="NCBI Taxonomy" id="47425"/>
    <lineage>
        <taxon>Eukaryota</taxon>
        <taxon>Fungi</taxon>
        <taxon>Dikarya</taxon>
        <taxon>Basidiomycota</taxon>
        <taxon>Agaricomycotina</taxon>
        <taxon>Agaricomycetes</taxon>
        <taxon>Agaricomycetidae</taxon>
        <taxon>Agaricales</taxon>
        <taxon>Marasmiineae</taxon>
        <taxon>Physalacriaceae</taxon>
        <taxon>Armillaria</taxon>
    </lineage>
</organism>
<accession>A0AA39IVJ1</accession>
<dbReference type="Proteomes" id="UP001175226">
    <property type="component" value="Unassembled WGS sequence"/>
</dbReference>
<name>A0AA39IVJ1_9AGAR</name>
<evidence type="ECO:0008006" key="4">
    <source>
        <dbReference type="Google" id="ProtNLM"/>
    </source>
</evidence>
<gene>
    <name evidence="2" type="ORF">EV421DRAFT_1076053</name>
    <name evidence="1" type="ORF">EV421DRAFT_247885</name>
</gene>
<evidence type="ECO:0000313" key="2">
    <source>
        <dbReference type="EMBL" id="KAK0437191.1"/>
    </source>
</evidence>
<comment type="caution">
    <text evidence="1">The sequence shown here is derived from an EMBL/GenBank/DDBJ whole genome shotgun (WGS) entry which is preliminary data.</text>
</comment>
<reference evidence="1" key="1">
    <citation type="submission" date="2023-06" db="EMBL/GenBank/DDBJ databases">
        <authorList>
            <consortium name="Lawrence Berkeley National Laboratory"/>
            <person name="Ahrendt S."/>
            <person name="Sahu N."/>
            <person name="Indic B."/>
            <person name="Wong-Bajracharya J."/>
            <person name="Merenyi Z."/>
            <person name="Ke H.-M."/>
            <person name="Monk M."/>
            <person name="Kocsube S."/>
            <person name="Drula E."/>
            <person name="Lipzen A."/>
            <person name="Balint B."/>
            <person name="Henrissat B."/>
            <person name="Andreopoulos B."/>
            <person name="Martin F.M."/>
            <person name="Harder C.B."/>
            <person name="Rigling D."/>
            <person name="Ford K.L."/>
            <person name="Foster G.D."/>
            <person name="Pangilinan J."/>
            <person name="Papanicolaou A."/>
            <person name="Barry K."/>
            <person name="LaButti K."/>
            <person name="Viragh M."/>
            <person name="Koriabine M."/>
            <person name="Yan M."/>
            <person name="Riley R."/>
            <person name="Champramary S."/>
            <person name="Plett K.L."/>
            <person name="Tsai I.J."/>
            <person name="Slot J."/>
            <person name="Sipos G."/>
            <person name="Plett J."/>
            <person name="Nagy L.G."/>
            <person name="Grigoriev I.V."/>
        </authorList>
    </citation>
    <scope>NUCLEOTIDE SEQUENCE</scope>
    <source>
        <strain evidence="1">FPL87.14</strain>
    </source>
</reference>
<dbReference type="EMBL" id="JAUEPT010000139">
    <property type="protein sequence ID" value="KAK0430635.1"/>
    <property type="molecule type" value="Genomic_DNA"/>
</dbReference>
<protein>
    <recommendedName>
        <fullName evidence="4">Protein kinase domain-containing protein</fullName>
    </recommendedName>
</protein>
<evidence type="ECO:0000313" key="1">
    <source>
        <dbReference type="EMBL" id="KAK0430635.1"/>
    </source>
</evidence>
<keyword evidence="3" id="KW-1185">Reference proteome</keyword>
<dbReference type="EMBL" id="JAUEPT010000050">
    <property type="protein sequence ID" value="KAK0437191.1"/>
    <property type="molecule type" value="Genomic_DNA"/>
</dbReference>
<sequence length="108" mass="12796">MPMFHSFLSPPFHCRIEFVEFLRQLFGGLEFMHSLNIAHSDISINIVMDHRCVMPKGYHFGFDVSQDGIEWKLPTEWRCLAGPVDYYYIDFQSAQCFPRDMIKPLFQE</sequence>
<dbReference type="AlphaFoldDB" id="A0AA39IVJ1"/>
<dbReference type="SUPFAM" id="SSF56112">
    <property type="entry name" value="Protein kinase-like (PK-like)"/>
    <property type="match status" value="1"/>
</dbReference>
<proteinExistence type="predicted"/>